<gene>
    <name evidence="1" type="ORF">MNBD_ALPHA01-2370</name>
</gene>
<organism evidence="1">
    <name type="scientific">hydrothermal vent metagenome</name>
    <dbReference type="NCBI Taxonomy" id="652676"/>
    <lineage>
        <taxon>unclassified sequences</taxon>
        <taxon>metagenomes</taxon>
        <taxon>ecological metagenomes</taxon>
    </lineage>
</organism>
<evidence type="ECO:0000313" key="1">
    <source>
        <dbReference type="EMBL" id="VAW02481.1"/>
    </source>
</evidence>
<sequence>MNFLNMRRLTIVRRIAVLAVKTRDMFKFFLLLGLCGIFLPASLSAAAPETEFADTSWGFWFRSQISQHPDVIAAKETMHAALSMADSLDQPLYNPELDTEYEREGRANNFRLGLSQTFDWWGKRDKQQQQATYGRTAARMAYDLAVQQKSAEALQALVDWNSARAQAELARTQEKQLDTLLTLVKSRQQSGDLGQVDVELAYLGLSQKLNDAARAQANLRQTEARLEEILPDWSAGRIRIPETLWLNREIKDIDELVERHAVVTTARADWEVMKSLADLARLKGKAEPTVGLNGGKSGGDTVVGVTLSIPLNIRNNFSAEARAANQQALAAEAAYRSVRRKQQAQIRASRATLTEYQKRYLRWQTLMQGRGESSGKLLEKQWRSGDMSTTEYLLTLQQRTEGLMAGIELQTQYQSARIEWLLQSGQMNTALMQNAR</sequence>
<dbReference type="EMBL" id="UOEJ01000162">
    <property type="protein sequence ID" value="VAW02481.1"/>
    <property type="molecule type" value="Genomic_DNA"/>
</dbReference>
<dbReference type="InterPro" id="IPR003423">
    <property type="entry name" value="OMP_efflux"/>
</dbReference>
<dbReference type="SUPFAM" id="SSF56954">
    <property type="entry name" value="Outer membrane efflux proteins (OEP)"/>
    <property type="match status" value="1"/>
</dbReference>
<dbReference type="Pfam" id="PF02321">
    <property type="entry name" value="OEP"/>
    <property type="match status" value="1"/>
</dbReference>
<dbReference type="GO" id="GO:0015562">
    <property type="term" value="F:efflux transmembrane transporter activity"/>
    <property type="evidence" value="ECO:0007669"/>
    <property type="project" value="InterPro"/>
</dbReference>
<dbReference type="PANTHER" id="PTHR30203">
    <property type="entry name" value="OUTER MEMBRANE CATION EFFLUX PROTEIN"/>
    <property type="match status" value="1"/>
</dbReference>
<proteinExistence type="predicted"/>
<reference evidence="1" key="1">
    <citation type="submission" date="2018-06" db="EMBL/GenBank/DDBJ databases">
        <authorList>
            <person name="Zhirakovskaya E."/>
        </authorList>
    </citation>
    <scope>NUCLEOTIDE SEQUENCE</scope>
</reference>
<protein>
    <submittedName>
        <fullName evidence="1">Heavy metal RND efflux outer membrane protein, CzcC family</fullName>
    </submittedName>
</protein>
<accession>A0A3B0S8I8</accession>
<name>A0A3B0S8I8_9ZZZZ</name>
<dbReference type="PANTHER" id="PTHR30203:SF24">
    <property type="entry name" value="BLR4935 PROTEIN"/>
    <property type="match status" value="1"/>
</dbReference>
<dbReference type="AlphaFoldDB" id="A0A3B0S8I8"/>
<dbReference type="InterPro" id="IPR010131">
    <property type="entry name" value="MdtP/NodT-like"/>
</dbReference>
<dbReference type="Gene3D" id="1.20.1600.10">
    <property type="entry name" value="Outer membrane efflux proteins (OEP)"/>
    <property type="match status" value="1"/>
</dbReference>